<keyword evidence="1" id="KW-0472">Membrane</keyword>
<dbReference type="AlphaFoldDB" id="A0AAD4DMU2"/>
<name>A0AAD4DMU2_9AGAM</name>
<reference evidence="2" key="1">
    <citation type="journal article" date="2020" name="New Phytol.">
        <title>Comparative genomics reveals dynamic genome evolution in host specialist ectomycorrhizal fungi.</title>
        <authorList>
            <person name="Lofgren L.A."/>
            <person name="Nguyen N.H."/>
            <person name="Vilgalys R."/>
            <person name="Ruytinx J."/>
            <person name="Liao H.L."/>
            <person name="Branco S."/>
            <person name="Kuo A."/>
            <person name="LaButti K."/>
            <person name="Lipzen A."/>
            <person name="Andreopoulos W."/>
            <person name="Pangilinan J."/>
            <person name="Riley R."/>
            <person name="Hundley H."/>
            <person name="Na H."/>
            <person name="Barry K."/>
            <person name="Grigoriev I.V."/>
            <person name="Stajich J.E."/>
            <person name="Kennedy P.G."/>
        </authorList>
    </citation>
    <scope>NUCLEOTIDE SEQUENCE</scope>
    <source>
        <strain evidence="2">FC203</strain>
    </source>
</reference>
<gene>
    <name evidence="2" type="ORF">F5891DRAFT_512372</name>
</gene>
<keyword evidence="1" id="KW-0812">Transmembrane</keyword>
<dbReference type="RefSeq" id="XP_041216237.1">
    <property type="nucleotide sequence ID" value="XM_041372091.1"/>
</dbReference>
<dbReference type="EMBL" id="JABBWK010000438">
    <property type="protein sequence ID" value="KAG1884215.1"/>
    <property type="molecule type" value="Genomic_DNA"/>
</dbReference>
<dbReference type="Proteomes" id="UP001195769">
    <property type="component" value="Unassembled WGS sequence"/>
</dbReference>
<keyword evidence="3" id="KW-1185">Reference proteome</keyword>
<proteinExistence type="predicted"/>
<accession>A0AAD4DMU2</accession>
<evidence type="ECO:0000313" key="3">
    <source>
        <dbReference type="Proteomes" id="UP001195769"/>
    </source>
</evidence>
<keyword evidence="1" id="KW-1133">Transmembrane helix</keyword>
<evidence type="ECO:0000313" key="2">
    <source>
        <dbReference type="EMBL" id="KAG1884215.1"/>
    </source>
</evidence>
<dbReference type="GeneID" id="64666389"/>
<protein>
    <submittedName>
        <fullName evidence="2">Uncharacterized protein</fullName>
    </submittedName>
</protein>
<evidence type="ECO:0000256" key="1">
    <source>
        <dbReference type="SAM" id="Phobius"/>
    </source>
</evidence>
<comment type="caution">
    <text evidence="2">The sequence shown here is derived from an EMBL/GenBank/DDBJ whole genome shotgun (WGS) entry which is preliminary data.</text>
</comment>
<organism evidence="2 3">
    <name type="scientific">Suillus fuscotomentosus</name>
    <dbReference type="NCBI Taxonomy" id="1912939"/>
    <lineage>
        <taxon>Eukaryota</taxon>
        <taxon>Fungi</taxon>
        <taxon>Dikarya</taxon>
        <taxon>Basidiomycota</taxon>
        <taxon>Agaricomycotina</taxon>
        <taxon>Agaricomycetes</taxon>
        <taxon>Agaricomycetidae</taxon>
        <taxon>Boletales</taxon>
        <taxon>Suillineae</taxon>
        <taxon>Suillaceae</taxon>
        <taxon>Suillus</taxon>
    </lineage>
</organism>
<feature type="transmembrane region" description="Helical" evidence="1">
    <location>
        <begin position="46"/>
        <end position="68"/>
    </location>
</feature>
<sequence>MCQRPDGYLPWFTLFPYLAHPLSSLGLAFQFGMAQVSLFQRWYLEGVYFAGINVILRFHSLAYLVLILHKSLCPTESYKAIHEFDGE</sequence>
<feature type="transmembrane region" description="Helical" evidence="1">
    <location>
        <begin position="14"/>
        <end position="34"/>
    </location>
</feature>